<protein>
    <recommendedName>
        <fullName evidence="3">Heavy metal-associated isoprenylated plant protein 25-like</fullName>
    </recommendedName>
</protein>
<dbReference type="SUPFAM" id="SSF55008">
    <property type="entry name" value="HMA, heavy metal-associated domain"/>
    <property type="match status" value="1"/>
</dbReference>
<dbReference type="GO" id="GO:0046872">
    <property type="term" value="F:metal ion binding"/>
    <property type="evidence" value="ECO:0007669"/>
    <property type="project" value="InterPro"/>
</dbReference>
<name>A0A833XQ39_JUGRE</name>
<gene>
    <name evidence="1" type="ORF">F2P56_013137</name>
</gene>
<evidence type="ECO:0008006" key="3">
    <source>
        <dbReference type="Google" id="ProtNLM"/>
    </source>
</evidence>
<organism evidence="1 2">
    <name type="scientific">Juglans regia</name>
    <name type="common">English walnut</name>
    <dbReference type="NCBI Taxonomy" id="51240"/>
    <lineage>
        <taxon>Eukaryota</taxon>
        <taxon>Viridiplantae</taxon>
        <taxon>Streptophyta</taxon>
        <taxon>Embryophyta</taxon>
        <taxon>Tracheophyta</taxon>
        <taxon>Spermatophyta</taxon>
        <taxon>Magnoliopsida</taxon>
        <taxon>eudicotyledons</taxon>
        <taxon>Gunneridae</taxon>
        <taxon>Pentapetalae</taxon>
        <taxon>rosids</taxon>
        <taxon>fabids</taxon>
        <taxon>Fagales</taxon>
        <taxon>Juglandaceae</taxon>
        <taxon>Juglans</taxon>
    </lineage>
</organism>
<dbReference type="EMBL" id="LIHL02000006">
    <property type="protein sequence ID" value="KAF5469036.1"/>
    <property type="molecule type" value="Genomic_DNA"/>
</dbReference>
<dbReference type="Gene3D" id="3.30.70.100">
    <property type="match status" value="1"/>
</dbReference>
<reference evidence="1" key="2">
    <citation type="submission" date="2020-03" db="EMBL/GenBank/DDBJ databases">
        <title>Walnut 2.0.</title>
        <authorList>
            <person name="Marrano A."/>
            <person name="Britton M."/>
            <person name="Zimin A.V."/>
            <person name="Zaini P.A."/>
            <person name="Workman R."/>
            <person name="Puiu D."/>
            <person name="Bianco L."/>
            <person name="Allen B.J."/>
            <person name="Troggio M."/>
            <person name="Leslie C.A."/>
            <person name="Timp W."/>
            <person name="Dendekar A."/>
            <person name="Salzberg S.L."/>
            <person name="Neale D.B."/>
        </authorList>
    </citation>
    <scope>NUCLEOTIDE SEQUENCE</scope>
    <source>
        <tissue evidence="1">Leaves</tissue>
    </source>
</reference>
<reference evidence="1" key="1">
    <citation type="submission" date="2015-10" db="EMBL/GenBank/DDBJ databases">
        <authorList>
            <person name="Martinez-Garcia P.J."/>
            <person name="Crepeau M.W."/>
            <person name="Puiu D."/>
            <person name="Gonzalez-Ibeas D."/>
            <person name="Whalen J."/>
            <person name="Stevens K."/>
            <person name="Paul R."/>
            <person name="Butterfield T."/>
            <person name="Britton M."/>
            <person name="Reagan R."/>
            <person name="Chakraborty S."/>
            <person name="Walawage S.L."/>
            <person name="Vasquez-Gross H.A."/>
            <person name="Cardeno C."/>
            <person name="Famula R."/>
            <person name="Pratt K."/>
            <person name="Kuruganti S."/>
            <person name="Aradhya M.K."/>
            <person name="Leslie C.A."/>
            <person name="Dandekar A.M."/>
            <person name="Salzberg S.L."/>
            <person name="Wegrzyn J.L."/>
            <person name="Langley C.H."/>
            <person name="Neale D.B."/>
        </authorList>
    </citation>
    <scope>NUCLEOTIDE SEQUENCE</scope>
    <source>
        <tissue evidence="1">Leaves</tissue>
    </source>
</reference>
<evidence type="ECO:0000313" key="1">
    <source>
        <dbReference type="EMBL" id="KAF5469036.1"/>
    </source>
</evidence>
<accession>A0A833XQ39</accession>
<evidence type="ECO:0000313" key="2">
    <source>
        <dbReference type="Proteomes" id="UP000619265"/>
    </source>
</evidence>
<dbReference type="Gramene" id="Jr06_14380_p1">
    <property type="protein sequence ID" value="cds.Jr06_14380_p1"/>
    <property type="gene ID" value="Jr06_14380"/>
</dbReference>
<dbReference type="AlphaFoldDB" id="A0A833XQ39"/>
<dbReference type="PANTHER" id="PTHR47294">
    <property type="entry name" value="OS08G0431150 PROTEIN"/>
    <property type="match status" value="1"/>
</dbReference>
<dbReference type="Proteomes" id="UP000619265">
    <property type="component" value="Unassembled WGS sequence"/>
</dbReference>
<dbReference type="PANTHER" id="PTHR47294:SF4">
    <property type="entry name" value="HEAVY METAL-ASSOCIATED ISOPRENYLATED PLANT PROTEIN 26-LIKE ISOFORM X1"/>
    <property type="match status" value="1"/>
</dbReference>
<proteinExistence type="predicted"/>
<sequence>MSHLHFYSDLLSDIHFSVFHPSISEFSFYSWVFCMVMRIHIDCNGCYRKVRRSLLSMKELEKHLIEKNQSMVTVFGRFIPQQVASKIRKQTNRRVEILDIQEFGRTYENQDPKP</sequence>
<comment type="caution">
    <text evidence="1">The sequence shown here is derived from an EMBL/GenBank/DDBJ whole genome shotgun (WGS) entry which is preliminary data.</text>
</comment>
<dbReference type="InterPro" id="IPR036163">
    <property type="entry name" value="HMA_dom_sf"/>
</dbReference>